<evidence type="ECO:0000313" key="5">
    <source>
        <dbReference type="Proteomes" id="UP001226867"/>
    </source>
</evidence>
<evidence type="ECO:0000256" key="1">
    <source>
        <dbReference type="ARBA" id="ARBA00023002"/>
    </source>
</evidence>
<name>A0ABT9S4Z9_9BURK</name>
<keyword evidence="1 4" id="KW-0560">Oxidoreductase</keyword>
<dbReference type="RefSeq" id="WP_307688739.1">
    <property type="nucleotide sequence ID" value="NZ_JAUSRO010000003.1"/>
</dbReference>
<gene>
    <name evidence="4" type="ORF">J2W36_001167</name>
</gene>
<dbReference type="GO" id="GO:0047129">
    <property type="term" value="F:opine dehydrogenase activity"/>
    <property type="evidence" value="ECO:0007669"/>
    <property type="project" value="UniProtKB-EC"/>
</dbReference>
<dbReference type="PANTHER" id="PTHR38015">
    <property type="entry name" value="BLR6086 PROTEIN"/>
    <property type="match status" value="1"/>
</dbReference>
<sequence length="357" mass="38341">MKIAILGGGHGAYAAAADLAEAGHAVRLWRRDAVALQAVIDAGGITLKDAAGPREVRISLATADIGAALQGAELIVVPGPATAQEDIARAMAPHLVDGQVVFLPPGTFGSYVMARAVAQMGSRADVAWAETGTLPYLARKHGEREVNVTVRALRLPTGVYPARKSAAAIQVIRQAYPSVHACGDALSGALMNAGPVIHPPLMVMNAAPLQHFERWDIHNEGTQRAVRDVTDRLDLERIAVREAWGMGAPHYPLADHYDNDRWMYGDAHKQLVKSGDWRENIDLHTHRYITEDTELGLAFLASAARHAGVEAPIAHGLLAIAGGFLQRDLRQGPRTFEALGLAELTAAQIRERLHDGE</sequence>
<dbReference type="InterPro" id="IPR051729">
    <property type="entry name" value="Opine/Lysopine_DH"/>
</dbReference>
<dbReference type="EMBL" id="JAUSRO010000003">
    <property type="protein sequence ID" value="MDP9898923.1"/>
    <property type="molecule type" value="Genomic_DNA"/>
</dbReference>
<dbReference type="Proteomes" id="UP001226867">
    <property type="component" value="Unassembled WGS sequence"/>
</dbReference>
<evidence type="ECO:0000259" key="3">
    <source>
        <dbReference type="Pfam" id="PF02317"/>
    </source>
</evidence>
<comment type="caution">
    <text evidence="4">The sequence shown here is derived from an EMBL/GenBank/DDBJ whole genome shotgun (WGS) entry which is preliminary data.</text>
</comment>
<dbReference type="InterPro" id="IPR003421">
    <property type="entry name" value="Opine_DH"/>
</dbReference>
<dbReference type="InterPro" id="IPR013328">
    <property type="entry name" value="6PGD_dom2"/>
</dbReference>
<dbReference type="SUPFAM" id="SSF48179">
    <property type="entry name" value="6-phosphogluconate dehydrogenase C-terminal domain-like"/>
    <property type="match status" value="1"/>
</dbReference>
<dbReference type="Pfam" id="PF01210">
    <property type="entry name" value="NAD_Gly3P_dh_N"/>
    <property type="match status" value="1"/>
</dbReference>
<dbReference type="Pfam" id="PF02317">
    <property type="entry name" value="Octopine_DH"/>
    <property type="match status" value="1"/>
</dbReference>
<accession>A0ABT9S4Z9</accession>
<dbReference type="InterPro" id="IPR011128">
    <property type="entry name" value="G3P_DH_NAD-dep_N"/>
</dbReference>
<dbReference type="EC" id="1.5.1.28" evidence="4"/>
<keyword evidence="5" id="KW-1185">Reference proteome</keyword>
<feature type="domain" description="Glycerol-3-phosphate dehydrogenase NAD-dependent N-terminal" evidence="2">
    <location>
        <begin position="2"/>
        <end position="100"/>
    </location>
</feature>
<reference evidence="4 5" key="1">
    <citation type="submission" date="2023-07" db="EMBL/GenBank/DDBJ databases">
        <title>Sorghum-associated microbial communities from plants grown in Nebraska, USA.</title>
        <authorList>
            <person name="Schachtman D."/>
        </authorList>
    </citation>
    <scope>NUCLEOTIDE SEQUENCE [LARGE SCALE GENOMIC DNA]</scope>
    <source>
        <strain evidence="4 5">DS1607</strain>
    </source>
</reference>
<organism evidence="4 5">
    <name type="scientific">Variovorax ginsengisoli</name>
    <dbReference type="NCBI Taxonomy" id="363844"/>
    <lineage>
        <taxon>Bacteria</taxon>
        <taxon>Pseudomonadati</taxon>
        <taxon>Pseudomonadota</taxon>
        <taxon>Betaproteobacteria</taxon>
        <taxon>Burkholderiales</taxon>
        <taxon>Comamonadaceae</taxon>
        <taxon>Variovorax</taxon>
    </lineage>
</organism>
<dbReference type="Gene3D" id="1.10.1040.10">
    <property type="entry name" value="N-(1-d-carboxylethyl)-l-norvaline Dehydrogenase, domain 2"/>
    <property type="match status" value="1"/>
</dbReference>
<dbReference type="Gene3D" id="3.40.50.720">
    <property type="entry name" value="NAD(P)-binding Rossmann-like Domain"/>
    <property type="match status" value="1"/>
</dbReference>
<dbReference type="SUPFAM" id="SSF51735">
    <property type="entry name" value="NAD(P)-binding Rossmann-fold domains"/>
    <property type="match status" value="1"/>
</dbReference>
<evidence type="ECO:0000259" key="2">
    <source>
        <dbReference type="Pfam" id="PF01210"/>
    </source>
</evidence>
<dbReference type="PANTHER" id="PTHR38015:SF1">
    <property type="entry name" value="OPINE DEHYDROGENASE DOMAIN-CONTAINING PROTEIN"/>
    <property type="match status" value="1"/>
</dbReference>
<dbReference type="InterPro" id="IPR036291">
    <property type="entry name" value="NAD(P)-bd_dom_sf"/>
</dbReference>
<protein>
    <submittedName>
        <fullName evidence="4">Opine dehydrogenase</fullName>
        <ecNumber evidence="4">1.5.1.28</ecNumber>
    </submittedName>
</protein>
<proteinExistence type="predicted"/>
<evidence type="ECO:0000313" key="4">
    <source>
        <dbReference type="EMBL" id="MDP9898923.1"/>
    </source>
</evidence>
<feature type="domain" description="Opine dehydrogenase" evidence="3">
    <location>
        <begin position="182"/>
        <end position="322"/>
    </location>
</feature>
<dbReference type="InterPro" id="IPR008927">
    <property type="entry name" value="6-PGluconate_DH-like_C_sf"/>
</dbReference>